<evidence type="ECO:0000313" key="1">
    <source>
        <dbReference type="EMBL" id="RGE88670.1"/>
    </source>
</evidence>
<sequence>MLPRSEYRPRHSRSYKRDSNPVILRWIAGFFHSTGFCIFHSAPSDGDGIRQAQLTAVRWALFFTNKAQDKPAAGPVRCRSPPL</sequence>
<organism evidence="1 2">
    <name type="scientific">Sellimonas intestinalis</name>
    <dbReference type="NCBI Taxonomy" id="1653434"/>
    <lineage>
        <taxon>Bacteria</taxon>
        <taxon>Bacillati</taxon>
        <taxon>Bacillota</taxon>
        <taxon>Clostridia</taxon>
        <taxon>Lachnospirales</taxon>
        <taxon>Lachnospiraceae</taxon>
        <taxon>Sellimonas</taxon>
    </lineage>
</organism>
<name>A0A3E3K3R8_9FIRM</name>
<evidence type="ECO:0000313" key="2">
    <source>
        <dbReference type="Proteomes" id="UP000261080"/>
    </source>
</evidence>
<dbReference type="Proteomes" id="UP000261080">
    <property type="component" value="Unassembled WGS sequence"/>
</dbReference>
<dbReference type="AlphaFoldDB" id="A0A3E3K3R8"/>
<gene>
    <name evidence="1" type="ORF">DW016_03820</name>
</gene>
<reference evidence="1 2" key="1">
    <citation type="submission" date="2018-08" db="EMBL/GenBank/DDBJ databases">
        <title>A genome reference for cultivated species of the human gut microbiota.</title>
        <authorList>
            <person name="Zou Y."/>
            <person name="Xue W."/>
            <person name="Luo G."/>
        </authorList>
    </citation>
    <scope>NUCLEOTIDE SEQUENCE [LARGE SCALE GENOMIC DNA]</scope>
    <source>
        <strain evidence="1 2">AF37-2AT</strain>
    </source>
</reference>
<dbReference type="EMBL" id="QVLX01000002">
    <property type="protein sequence ID" value="RGE88670.1"/>
    <property type="molecule type" value="Genomic_DNA"/>
</dbReference>
<protein>
    <submittedName>
        <fullName evidence="1">Uncharacterized protein</fullName>
    </submittedName>
</protein>
<comment type="caution">
    <text evidence="1">The sequence shown here is derived from an EMBL/GenBank/DDBJ whole genome shotgun (WGS) entry which is preliminary data.</text>
</comment>
<keyword evidence="2" id="KW-1185">Reference proteome</keyword>
<proteinExistence type="predicted"/>
<accession>A0A3E3K3R8</accession>